<dbReference type="AlphaFoldDB" id="A0A1F4UPH5"/>
<gene>
    <name evidence="1" type="ORF">A2V49_03535</name>
</gene>
<dbReference type="EMBL" id="MEUV01000014">
    <property type="protein sequence ID" value="OGC46123.1"/>
    <property type="molecule type" value="Genomic_DNA"/>
</dbReference>
<organism evidence="1 2">
    <name type="scientific">candidate division WWE3 bacterium RBG_19FT_COMBO_34_6</name>
    <dbReference type="NCBI Taxonomy" id="1802612"/>
    <lineage>
        <taxon>Bacteria</taxon>
        <taxon>Katanobacteria</taxon>
    </lineage>
</organism>
<protein>
    <submittedName>
        <fullName evidence="1">Uncharacterized protein</fullName>
    </submittedName>
</protein>
<proteinExistence type="predicted"/>
<reference evidence="1 2" key="1">
    <citation type="journal article" date="2016" name="Nat. Commun.">
        <title>Thousands of microbial genomes shed light on interconnected biogeochemical processes in an aquifer system.</title>
        <authorList>
            <person name="Anantharaman K."/>
            <person name="Brown C.T."/>
            <person name="Hug L.A."/>
            <person name="Sharon I."/>
            <person name="Castelle C.J."/>
            <person name="Probst A.J."/>
            <person name="Thomas B.C."/>
            <person name="Singh A."/>
            <person name="Wilkins M.J."/>
            <person name="Karaoz U."/>
            <person name="Brodie E.L."/>
            <person name="Williams K.H."/>
            <person name="Hubbard S.S."/>
            <person name="Banfield J.F."/>
        </authorList>
    </citation>
    <scope>NUCLEOTIDE SEQUENCE [LARGE SCALE GENOMIC DNA]</scope>
</reference>
<name>A0A1F4UPH5_UNCKA</name>
<comment type="caution">
    <text evidence="1">The sequence shown here is derived from an EMBL/GenBank/DDBJ whole genome shotgun (WGS) entry which is preliminary data.</text>
</comment>
<dbReference type="Proteomes" id="UP000178615">
    <property type="component" value="Unassembled WGS sequence"/>
</dbReference>
<accession>A0A1F4UPH5</accession>
<sequence length="137" mass="16398">MARDNEIVEDVRKLDFKPMYFVRAVDKHFKEIKFSRLHLVFIGRNNSCDSDTEEYRVLVYRPLTGLYYESVPVKMRVQYTQILDNSTEEIIEWSAEYDNFIRWLMDNHRSSPLLCCIKEFLNEHPKTEVLSVGRLTL</sequence>
<evidence type="ECO:0000313" key="1">
    <source>
        <dbReference type="EMBL" id="OGC46123.1"/>
    </source>
</evidence>
<evidence type="ECO:0000313" key="2">
    <source>
        <dbReference type="Proteomes" id="UP000178615"/>
    </source>
</evidence>